<dbReference type="EMBL" id="GHJT01000946">
    <property type="protein sequence ID" value="MOY34917.1"/>
    <property type="molecule type" value="Transcribed_RNA"/>
</dbReference>
<accession>A0A4D5REV8</accession>
<keyword evidence="1" id="KW-0732">Signal</keyword>
<dbReference type="AlphaFoldDB" id="A0A4D5REV8"/>
<proteinExistence type="predicted"/>
<feature type="chain" id="PRO_5020035042" evidence="1">
    <location>
        <begin position="21"/>
        <end position="92"/>
    </location>
</feature>
<feature type="signal peptide" evidence="1">
    <location>
        <begin position="1"/>
        <end position="20"/>
    </location>
</feature>
<evidence type="ECO:0000256" key="1">
    <source>
        <dbReference type="SAM" id="SignalP"/>
    </source>
</evidence>
<organism evidence="2">
    <name type="scientific">Ixodes scapularis</name>
    <name type="common">Black-legged tick</name>
    <name type="synonym">Deer tick</name>
    <dbReference type="NCBI Taxonomy" id="6945"/>
    <lineage>
        <taxon>Eukaryota</taxon>
        <taxon>Metazoa</taxon>
        <taxon>Ecdysozoa</taxon>
        <taxon>Arthropoda</taxon>
        <taxon>Chelicerata</taxon>
        <taxon>Arachnida</taxon>
        <taxon>Acari</taxon>
        <taxon>Parasitiformes</taxon>
        <taxon>Ixodida</taxon>
        <taxon>Ixodoidea</taxon>
        <taxon>Ixodidae</taxon>
        <taxon>Ixodinae</taxon>
        <taxon>Ixodes</taxon>
    </lineage>
</organism>
<protein>
    <submittedName>
        <fullName evidence="2">Putative secreted protein</fullName>
    </submittedName>
</protein>
<reference evidence="2" key="1">
    <citation type="submission" date="2019-04" db="EMBL/GenBank/DDBJ databases">
        <title>An insight into the mialome of Ixodes scapularis.</title>
        <authorList>
            <person name="Ribeiro J.M."/>
            <person name="Mather T.N."/>
            <person name="Karim S."/>
        </authorList>
    </citation>
    <scope>NUCLEOTIDE SEQUENCE</scope>
</reference>
<name>A0A4D5REV8_IXOSC</name>
<evidence type="ECO:0000313" key="2">
    <source>
        <dbReference type="EMBL" id="MOY34917.1"/>
    </source>
</evidence>
<sequence>MCLYFTKYLFFFFFMVLSEGSTTLDFKVHSPNSVLLNLYHEMMLCRLRGNTGRDILLSPENVADDASLRLFWGRFSRSFFNSRYFSVGQREG</sequence>